<dbReference type="Proteomes" id="UP000585474">
    <property type="component" value="Unassembled WGS sequence"/>
</dbReference>
<keyword evidence="3" id="KW-1185">Reference proteome</keyword>
<dbReference type="SUPFAM" id="SSF53098">
    <property type="entry name" value="Ribonuclease H-like"/>
    <property type="match status" value="1"/>
</dbReference>
<evidence type="ECO:0000259" key="1">
    <source>
        <dbReference type="Pfam" id="PF05699"/>
    </source>
</evidence>
<dbReference type="Pfam" id="PF05699">
    <property type="entry name" value="Dimer_Tnp_hAT"/>
    <property type="match status" value="1"/>
</dbReference>
<dbReference type="AlphaFoldDB" id="A0A7J0FY61"/>
<organism evidence="2 3">
    <name type="scientific">Actinidia rufa</name>
    <dbReference type="NCBI Taxonomy" id="165716"/>
    <lineage>
        <taxon>Eukaryota</taxon>
        <taxon>Viridiplantae</taxon>
        <taxon>Streptophyta</taxon>
        <taxon>Embryophyta</taxon>
        <taxon>Tracheophyta</taxon>
        <taxon>Spermatophyta</taxon>
        <taxon>Magnoliopsida</taxon>
        <taxon>eudicotyledons</taxon>
        <taxon>Gunneridae</taxon>
        <taxon>Pentapetalae</taxon>
        <taxon>asterids</taxon>
        <taxon>Ericales</taxon>
        <taxon>Actinidiaceae</taxon>
        <taxon>Actinidia</taxon>
    </lineage>
</organism>
<protein>
    <recommendedName>
        <fullName evidence="1">HAT C-terminal dimerisation domain-containing protein</fullName>
    </recommendedName>
</protein>
<dbReference type="InterPro" id="IPR012337">
    <property type="entry name" value="RNaseH-like_sf"/>
</dbReference>
<reference evidence="2 3" key="1">
    <citation type="submission" date="2019-07" db="EMBL/GenBank/DDBJ databases">
        <title>De Novo Assembly of kiwifruit Actinidia rufa.</title>
        <authorList>
            <person name="Sugita-Konishi S."/>
            <person name="Sato K."/>
            <person name="Mori E."/>
            <person name="Abe Y."/>
            <person name="Kisaki G."/>
            <person name="Hamano K."/>
            <person name="Suezawa K."/>
            <person name="Otani M."/>
            <person name="Fukuda T."/>
            <person name="Manabe T."/>
            <person name="Gomi K."/>
            <person name="Tabuchi M."/>
            <person name="Akimitsu K."/>
            <person name="Kataoka I."/>
        </authorList>
    </citation>
    <scope>NUCLEOTIDE SEQUENCE [LARGE SCALE GENOMIC DNA]</scope>
    <source>
        <strain evidence="3">cv. Fuchu</strain>
    </source>
</reference>
<dbReference type="InterPro" id="IPR008906">
    <property type="entry name" value="HATC_C_dom"/>
</dbReference>
<gene>
    <name evidence="2" type="ORF">Acr_16g0002200</name>
</gene>
<evidence type="ECO:0000313" key="3">
    <source>
        <dbReference type="Proteomes" id="UP000585474"/>
    </source>
</evidence>
<dbReference type="PANTHER" id="PTHR23272">
    <property type="entry name" value="BED FINGER-RELATED"/>
    <property type="match status" value="1"/>
</dbReference>
<dbReference type="PANTHER" id="PTHR23272:SF161">
    <property type="entry name" value="ZINC FINGER BED DOMAIN-CONTAINING PROTEIN RICESLEEPER 1-LIKE"/>
    <property type="match status" value="1"/>
</dbReference>
<comment type="caution">
    <text evidence="2">The sequence shown here is derived from an EMBL/GenBank/DDBJ whole genome shotgun (WGS) entry which is preliminary data.</text>
</comment>
<dbReference type="GO" id="GO:0046983">
    <property type="term" value="F:protein dimerization activity"/>
    <property type="evidence" value="ECO:0007669"/>
    <property type="project" value="InterPro"/>
</dbReference>
<proteinExistence type="predicted"/>
<accession>A0A7J0FY61</accession>
<feature type="domain" description="HAT C-terminal dimerisation" evidence="1">
    <location>
        <begin position="66"/>
        <end position="149"/>
    </location>
</feature>
<dbReference type="OrthoDB" id="1301613at2759"/>
<sequence>MEKLVKSKSNELYDAYAKESEVRVEAPITTPTPTIVVDEDLDVRSSLYSEFDTFCDQEFSSTCSSEVDKYSVELCERKENPSFDILLWWKTNSNKYPILAQIARDALTLPVSTVAFESAFSTGGRILDPFCSSLSPSMVETLICTQNWLLSTVPINLRHAMDKVEDLKQELLQEDGQLPMD</sequence>
<name>A0A7J0FY61_9ERIC</name>
<dbReference type="EMBL" id="BJWL01000016">
    <property type="protein sequence ID" value="GFZ03596.1"/>
    <property type="molecule type" value="Genomic_DNA"/>
</dbReference>
<evidence type="ECO:0000313" key="2">
    <source>
        <dbReference type="EMBL" id="GFZ03596.1"/>
    </source>
</evidence>